<organism evidence="2 3">
    <name type="scientific">Cicer arietinum</name>
    <name type="common">Chickpea</name>
    <name type="synonym">Garbanzo</name>
    <dbReference type="NCBI Taxonomy" id="3827"/>
    <lineage>
        <taxon>Eukaryota</taxon>
        <taxon>Viridiplantae</taxon>
        <taxon>Streptophyta</taxon>
        <taxon>Embryophyta</taxon>
        <taxon>Tracheophyta</taxon>
        <taxon>Spermatophyta</taxon>
        <taxon>Magnoliopsida</taxon>
        <taxon>eudicotyledons</taxon>
        <taxon>Gunneridae</taxon>
        <taxon>Pentapetalae</taxon>
        <taxon>rosids</taxon>
        <taxon>fabids</taxon>
        <taxon>Fabales</taxon>
        <taxon>Fabaceae</taxon>
        <taxon>Papilionoideae</taxon>
        <taxon>50 kb inversion clade</taxon>
        <taxon>NPAAA clade</taxon>
        <taxon>Hologalegina</taxon>
        <taxon>IRL clade</taxon>
        <taxon>Cicereae</taxon>
        <taxon>Cicer</taxon>
    </lineage>
</organism>
<feature type="region of interest" description="Disordered" evidence="1">
    <location>
        <begin position="221"/>
        <end position="241"/>
    </location>
</feature>
<proteinExistence type="predicted"/>
<accession>A0A1S2XKT6</accession>
<evidence type="ECO:0000313" key="2">
    <source>
        <dbReference type="Proteomes" id="UP000087171"/>
    </source>
</evidence>
<feature type="region of interest" description="Disordered" evidence="1">
    <location>
        <begin position="19"/>
        <end position="40"/>
    </location>
</feature>
<evidence type="ECO:0000256" key="1">
    <source>
        <dbReference type="SAM" id="MobiDB-lite"/>
    </source>
</evidence>
<dbReference type="PANTHER" id="PTHR47871">
    <property type="entry name" value="NAC DOMAIN-CONTAINING PROTEIN 8"/>
    <property type="match status" value="1"/>
</dbReference>
<dbReference type="Proteomes" id="UP000087171">
    <property type="component" value="Chromosome Ca2"/>
</dbReference>
<feature type="compositionally biased region" description="Basic and acidic residues" evidence="1">
    <location>
        <begin position="21"/>
        <end position="36"/>
    </location>
</feature>
<gene>
    <name evidence="3" type="primary">LOC101499641</name>
</gene>
<protein>
    <submittedName>
        <fullName evidence="3">Uncharacterized protein LOC101499641 isoform X1</fullName>
    </submittedName>
</protein>
<dbReference type="GeneID" id="101499641"/>
<dbReference type="PaxDb" id="3827-XP_004490819.1"/>
<dbReference type="AlphaFoldDB" id="A0A1S2XKT6"/>
<dbReference type="eggNOG" id="ENOG502QV4G">
    <property type="taxonomic scope" value="Eukaryota"/>
</dbReference>
<keyword evidence="2" id="KW-1185">Reference proteome</keyword>
<reference evidence="2" key="1">
    <citation type="journal article" date="2013" name="Nat. Biotechnol.">
        <title>Draft genome sequence of chickpea (Cicer arietinum) provides a resource for trait improvement.</title>
        <authorList>
            <person name="Varshney R.K."/>
            <person name="Song C."/>
            <person name="Saxena R.K."/>
            <person name="Azam S."/>
            <person name="Yu S."/>
            <person name="Sharpe A.G."/>
            <person name="Cannon S."/>
            <person name="Baek J."/>
            <person name="Rosen B.D."/>
            <person name="Tar'an B."/>
            <person name="Millan T."/>
            <person name="Zhang X."/>
            <person name="Ramsay L.D."/>
            <person name="Iwata A."/>
            <person name="Wang Y."/>
            <person name="Nelson W."/>
            <person name="Farmer A.D."/>
            <person name="Gaur P.M."/>
            <person name="Soderlund C."/>
            <person name="Penmetsa R.V."/>
            <person name="Xu C."/>
            <person name="Bharti A.K."/>
            <person name="He W."/>
            <person name="Winter P."/>
            <person name="Zhao S."/>
            <person name="Hane J.K."/>
            <person name="Carrasquilla-Garcia N."/>
            <person name="Condie J.A."/>
            <person name="Upadhyaya H.D."/>
            <person name="Luo M.C."/>
            <person name="Thudi M."/>
            <person name="Gowda C.L."/>
            <person name="Singh N.P."/>
            <person name="Lichtenzveig J."/>
            <person name="Gali K.K."/>
            <person name="Rubio J."/>
            <person name="Nadarajan N."/>
            <person name="Dolezel J."/>
            <person name="Bansal K.C."/>
            <person name="Xu X."/>
            <person name="Edwards D."/>
            <person name="Zhang G."/>
            <person name="Kahl G."/>
            <person name="Gil J."/>
            <person name="Singh K.B."/>
            <person name="Datta S.K."/>
            <person name="Jackson S.A."/>
            <person name="Wang J."/>
            <person name="Cook D.R."/>
        </authorList>
    </citation>
    <scope>NUCLEOTIDE SEQUENCE [LARGE SCALE GENOMIC DNA]</scope>
    <source>
        <strain evidence="2">cv. CDC Frontier</strain>
    </source>
</reference>
<dbReference type="OrthoDB" id="2021147at2759"/>
<evidence type="ECO:0000313" key="3">
    <source>
        <dbReference type="RefSeq" id="XP_004490819.1"/>
    </source>
</evidence>
<sequence length="608" mass="68673">MACSYAPLLEHIPSSQRRKLARSDSIDSHSQNDRRLLFSSTPPLDATVKKEYQDCDSQVTCSMVQNDAIRVEKTNANTSIFPLCPTICDVPVTVKVEDSEILLNSVDNGGTGNESFQLDFPVLMVKEEIYESNFDDLDHVVLKERQRMLLARRLPVLPNPAFEANIGGLSENITEQTVEKVNGDIFSVDGKITVARDQCHDTFKGKKQFDSHGEQGIVPIDKDVPSSSTCPTSGKIKDEPWDNNEINNLNKDAMCSISVKLPDVKSEQEVHDDFNDDQVEHMSLTDRLNFLMAREDSRVNIPMSYSYLKKNKPSSPESSYNFSASAEPSSIKCARKRKKTATDSVETALEEDAPGLLQVLLDKGVFVDEIKLYGETGNDEALDESFCEDSFSELEDVITNIFSQRHSFIKFPLVRAGKGSRASYCLACLISLVEQTRHLKLQKWPVEWGWCRDLQSFIFVFHRHNRIVLERPEYGYATYFFELVQSLPVEWQIKRLVVAMKLTTCSRISIIENKALMVGEDLAEGEAKVLMEYGWTPNSGLGTMLNYRDRVVHDRKSEDTSEWRSKIGKLLIDGYLGGTIVMPNIPKRVADYRCDLNPNLNSSVPMND</sequence>
<name>A0A1S2XKT6_CICAR</name>
<dbReference type="PANTHER" id="PTHR47871:SF2">
    <property type="entry name" value="OS03G0221300 PROTEIN"/>
    <property type="match status" value="1"/>
</dbReference>
<dbReference type="STRING" id="3827.A0A1S2XKT6"/>
<dbReference type="KEGG" id="cam:101499641"/>
<dbReference type="RefSeq" id="XP_004490819.1">
    <property type="nucleotide sequence ID" value="XM_004490762.3"/>
</dbReference>
<reference evidence="3" key="2">
    <citation type="submission" date="2025-08" db="UniProtKB">
        <authorList>
            <consortium name="RefSeq"/>
        </authorList>
    </citation>
    <scope>IDENTIFICATION</scope>
    <source>
        <tissue evidence="3">Etiolated seedlings</tissue>
    </source>
</reference>